<dbReference type="InterPro" id="IPR021309">
    <property type="entry name" value="YgaP-like_TM"/>
</dbReference>
<dbReference type="Proteomes" id="UP001528920">
    <property type="component" value="Unassembled WGS sequence"/>
</dbReference>
<dbReference type="RefSeq" id="WP_275107881.1">
    <property type="nucleotide sequence ID" value="NZ_JAKJSC010000001.1"/>
</dbReference>
<keyword evidence="1" id="KW-1133">Transmembrane helix</keyword>
<organism evidence="3 4">
    <name type="scientific">Paralabilibaculum antarcticum</name>
    <dbReference type="NCBI Taxonomy" id="2912572"/>
    <lineage>
        <taxon>Bacteria</taxon>
        <taxon>Pseudomonadati</taxon>
        <taxon>Bacteroidota</taxon>
        <taxon>Bacteroidia</taxon>
        <taxon>Marinilabiliales</taxon>
        <taxon>Marinifilaceae</taxon>
        <taxon>Paralabilibaculum</taxon>
    </lineage>
</organism>
<feature type="transmembrane region" description="Helical" evidence="1">
    <location>
        <begin position="5"/>
        <end position="24"/>
    </location>
</feature>
<gene>
    <name evidence="3" type="ORF">L3049_00865</name>
</gene>
<comment type="caution">
    <text evidence="3">The sequence shown here is derived from an EMBL/GenBank/DDBJ whole genome shotgun (WGS) entry which is preliminary data.</text>
</comment>
<evidence type="ECO:0000313" key="3">
    <source>
        <dbReference type="EMBL" id="MDE5416539.1"/>
    </source>
</evidence>
<keyword evidence="1" id="KW-0472">Membrane</keyword>
<accession>A0ABT5VM87</accession>
<evidence type="ECO:0000313" key="4">
    <source>
        <dbReference type="Proteomes" id="UP001528920"/>
    </source>
</evidence>
<evidence type="ECO:0000259" key="2">
    <source>
        <dbReference type="Pfam" id="PF11127"/>
    </source>
</evidence>
<name>A0ABT5VM87_9BACT</name>
<protein>
    <submittedName>
        <fullName evidence="3">DUF2892 domain-containing protein</fullName>
    </submittedName>
</protein>
<evidence type="ECO:0000256" key="1">
    <source>
        <dbReference type="SAM" id="Phobius"/>
    </source>
</evidence>
<reference evidence="3 4" key="1">
    <citation type="submission" date="2022-01" db="EMBL/GenBank/DDBJ databases">
        <title>Labilibaculum sp. nov, a marine bacterium isolated from Antarctica.</title>
        <authorList>
            <person name="Dai W."/>
        </authorList>
    </citation>
    <scope>NUCLEOTIDE SEQUENCE [LARGE SCALE GENOMIC DNA]</scope>
    <source>
        <strain evidence="3 4">DW002</strain>
    </source>
</reference>
<keyword evidence="4" id="KW-1185">Reference proteome</keyword>
<sequence>MRERIIRAIAGILVLVSILLAFYVNINWLLLTAFVGLNLLQSSITKWCLMDDILRKVFKVEN</sequence>
<dbReference type="Gene3D" id="6.10.140.1340">
    <property type="match status" value="1"/>
</dbReference>
<dbReference type="EMBL" id="JAKJSC010000001">
    <property type="protein sequence ID" value="MDE5416539.1"/>
    <property type="molecule type" value="Genomic_DNA"/>
</dbReference>
<keyword evidence="1" id="KW-0812">Transmembrane</keyword>
<dbReference type="Pfam" id="PF11127">
    <property type="entry name" value="YgaP-like_TM"/>
    <property type="match status" value="1"/>
</dbReference>
<proteinExistence type="predicted"/>
<feature type="domain" description="Inner membrane protein YgaP-like transmembrane" evidence="2">
    <location>
        <begin position="3"/>
        <end position="55"/>
    </location>
</feature>